<gene>
    <name evidence="2" type="ORF">QNI16_07935</name>
</gene>
<dbReference type="AlphaFoldDB" id="A0AAE3U883"/>
<dbReference type="InterPro" id="IPR036188">
    <property type="entry name" value="FAD/NAD-bd_sf"/>
</dbReference>
<dbReference type="RefSeq" id="WP_313977059.1">
    <property type="nucleotide sequence ID" value="NZ_JASJOS010000003.1"/>
</dbReference>
<evidence type="ECO:0000313" key="3">
    <source>
        <dbReference type="Proteomes" id="UP001241110"/>
    </source>
</evidence>
<feature type="transmembrane region" description="Helical" evidence="1">
    <location>
        <begin position="6"/>
        <end position="25"/>
    </location>
</feature>
<dbReference type="EMBL" id="JASJOS010000003">
    <property type="protein sequence ID" value="MDJ1480409.1"/>
    <property type="molecule type" value="Genomic_DNA"/>
</dbReference>
<reference evidence="2" key="1">
    <citation type="submission" date="2023-05" db="EMBL/GenBank/DDBJ databases">
        <authorList>
            <person name="Zhang X."/>
        </authorList>
    </citation>
    <scope>NUCLEOTIDE SEQUENCE</scope>
    <source>
        <strain evidence="2">YF14B1</strain>
    </source>
</reference>
<accession>A0AAE3U883</accession>
<dbReference type="SUPFAM" id="SSF51905">
    <property type="entry name" value="FAD/NAD(P)-binding domain"/>
    <property type="match status" value="1"/>
</dbReference>
<evidence type="ECO:0000256" key="1">
    <source>
        <dbReference type="SAM" id="Phobius"/>
    </source>
</evidence>
<sequence>MNSDTYFDYIIAGGGMAGLSLAYYLSQSNMLKNKKILILDKEQRIHNDRTWCFWERGEKNPFERIVYRKWQELDFFSDDFSKRYQLHDYFYKMIRGVDFYSYIWNQLADHPYITFKQKDILTIKTTDKGAIVHTPEVSFTATYVFDSTFQPDFTKPGSHFLLQHFKGWVITTPTPHFNESCATLHDFRINQHGDAARFFYILPFSTTKALIEFTIFSPQTLIDEQYITELKKYIKETLHIDTYKVEEEEFGIIPMSDSKVATQINNTIIRIGTSGGYVRPATGYTFARTQRYLQTIVQNLETGGEPLTKSTHMHSRFHLYDSILLNVLTKERYSGAKFFTQLYQHNPIERIFDFLDEQSKFTEELRLMSTVPVSTFTKAAIDVLF</sequence>
<keyword evidence="1" id="KW-0812">Transmembrane</keyword>
<keyword evidence="1" id="KW-1133">Transmembrane helix</keyword>
<proteinExistence type="predicted"/>
<dbReference type="Gene3D" id="3.50.50.60">
    <property type="entry name" value="FAD/NAD(P)-binding domain"/>
    <property type="match status" value="1"/>
</dbReference>
<organism evidence="2 3">
    <name type="scientific">Xanthocytophaga flava</name>
    <dbReference type="NCBI Taxonomy" id="3048013"/>
    <lineage>
        <taxon>Bacteria</taxon>
        <taxon>Pseudomonadati</taxon>
        <taxon>Bacteroidota</taxon>
        <taxon>Cytophagia</taxon>
        <taxon>Cytophagales</taxon>
        <taxon>Rhodocytophagaceae</taxon>
        <taxon>Xanthocytophaga</taxon>
    </lineage>
</organism>
<comment type="caution">
    <text evidence="2">The sequence shown here is derived from an EMBL/GenBank/DDBJ whole genome shotgun (WGS) entry which is preliminary data.</text>
</comment>
<keyword evidence="1" id="KW-0472">Membrane</keyword>
<dbReference type="Proteomes" id="UP001241110">
    <property type="component" value="Unassembled WGS sequence"/>
</dbReference>
<dbReference type="Pfam" id="PF05834">
    <property type="entry name" value="Lycopene_cycl"/>
    <property type="match status" value="1"/>
</dbReference>
<evidence type="ECO:0000313" key="2">
    <source>
        <dbReference type="EMBL" id="MDJ1480409.1"/>
    </source>
</evidence>
<protein>
    <submittedName>
        <fullName evidence="2">Lycopene cyclase family protein</fullName>
    </submittedName>
</protein>
<name>A0AAE3U883_9BACT</name>